<dbReference type="SUPFAM" id="SSF52540">
    <property type="entry name" value="P-loop containing nucleoside triphosphate hydrolases"/>
    <property type="match status" value="1"/>
</dbReference>
<dbReference type="InterPro" id="IPR003439">
    <property type="entry name" value="ABC_transporter-like_ATP-bd"/>
</dbReference>
<dbReference type="EMBL" id="AP025028">
    <property type="protein sequence ID" value="BDA79581.1"/>
    <property type="molecule type" value="Genomic_DNA"/>
</dbReference>
<evidence type="ECO:0000259" key="5">
    <source>
        <dbReference type="PROSITE" id="PS50893"/>
    </source>
</evidence>
<evidence type="ECO:0000313" key="7">
    <source>
        <dbReference type="Proteomes" id="UP000245263"/>
    </source>
</evidence>
<dbReference type="Proteomes" id="UP000245263">
    <property type="component" value="Chromosome 1"/>
</dbReference>
<evidence type="ECO:0000256" key="1">
    <source>
        <dbReference type="ARBA" id="ARBA00005417"/>
    </source>
</evidence>
<dbReference type="SMART" id="SM00382">
    <property type="entry name" value="AAA"/>
    <property type="match status" value="1"/>
</dbReference>
<dbReference type="PROSITE" id="PS00211">
    <property type="entry name" value="ABC_TRANSPORTER_1"/>
    <property type="match status" value="1"/>
</dbReference>
<keyword evidence="4 6" id="KW-0067">ATP-binding</keyword>
<dbReference type="InterPro" id="IPR017871">
    <property type="entry name" value="ABC_transporter-like_CS"/>
</dbReference>
<dbReference type="InterPro" id="IPR017911">
    <property type="entry name" value="MacB-like_ATP-bd"/>
</dbReference>
<dbReference type="PANTHER" id="PTHR42798:SF2">
    <property type="entry name" value="ABC TRANSPORTER ATP-BINDING PROTEIN MG467-RELATED"/>
    <property type="match status" value="1"/>
</dbReference>
<dbReference type="Gene3D" id="3.40.50.300">
    <property type="entry name" value="P-loop containing nucleotide triphosphate hydrolases"/>
    <property type="match status" value="1"/>
</dbReference>
<accession>A0ABN6KK69</accession>
<name>A0ABN6KK69_9LEPT</name>
<comment type="similarity">
    <text evidence="1">Belongs to the ABC transporter superfamily.</text>
</comment>
<dbReference type="InterPro" id="IPR003593">
    <property type="entry name" value="AAA+_ATPase"/>
</dbReference>
<evidence type="ECO:0000256" key="4">
    <source>
        <dbReference type="ARBA" id="ARBA00022840"/>
    </source>
</evidence>
<keyword evidence="6" id="KW-0449">Lipoprotein</keyword>
<keyword evidence="7" id="KW-1185">Reference proteome</keyword>
<dbReference type="GO" id="GO:0005524">
    <property type="term" value="F:ATP binding"/>
    <property type="evidence" value="ECO:0007669"/>
    <property type="project" value="UniProtKB-KW"/>
</dbReference>
<dbReference type="InterPro" id="IPR027417">
    <property type="entry name" value="P-loop_NTPase"/>
</dbReference>
<evidence type="ECO:0000313" key="6">
    <source>
        <dbReference type="EMBL" id="BDA79581.1"/>
    </source>
</evidence>
<keyword evidence="3" id="KW-0547">Nucleotide-binding</keyword>
<evidence type="ECO:0000256" key="2">
    <source>
        <dbReference type="ARBA" id="ARBA00022448"/>
    </source>
</evidence>
<proteinExistence type="inferred from homology"/>
<keyword evidence="2" id="KW-0813">Transport</keyword>
<dbReference type="CDD" id="cd03255">
    <property type="entry name" value="ABC_MJ0796_LolCDE_FtsE"/>
    <property type="match status" value="1"/>
</dbReference>
<dbReference type="RefSeq" id="WP_109019027.1">
    <property type="nucleotide sequence ID" value="NZ_AP025028.1"/>
</dbReference>
<evidence type="ECO:0000256" key="3">
    <source>
        <dbReference type="ARBA" id="ARBA00022741"/>
    </source>
</evidence>
<organism evidence="6 7">
    <name type="scientific">Leptospira kobayashii</name>
    <dbReference type="NCBI Taxonomy" id="1917830"/>
    <lineage>
        <taxon>Bacteria</taxon>
        <taxon>Pseudomonadati</taxon>
        <taxon>Spirochaetota</taxon>
        <taxon>Spirochaetia</taxon>
        <taxon>Leptospirales</taxon>
        <taxon>Leptospiraceae</taxon>
        <taxon>Leptospira</taxon>
    </lineage>
</organism>
<sequence>MNSSTNYIQISGLSKSYRQGEENIPVLEDLNLVIPGNELVTLMGPSGSGKSTLLNILSAIESADSGQISVFGEELIGKTEDQLTLYRRTTIGIVFQFFHLLPYLSATDNVALPLFLNGMSKKRAKKEAESVLDLVGLGNRLKFSPKELSGGEKQRVAIARAIVHKPKLVLADEPTGNLDSKSSLQIMELFHKCVKDLGLSLFMVTHNPEMGKMGNTQIEMLDGKTKIR</sequence>
<reference evidence="6 7" key="1">
    <citation type="submission" date="2021-08" db="EMBL/GenBank/DDBJ databases">
        <title>Complete genome sequence of Leptospira kobayashii strain E30.</title>
        <authorList>
            <person name="Nakao R."/>
            <person name="Nakamura S."/>
            <person name="Masuzawa T."/>
            <person name="Koizumi N."/>
        </authorList>
    </citation>
    <scope>NUCLEOTIDE SEQUENCE [LARGE SCALE GENOMIC DNA]</scope>
    <source>
        <strain evidence="6 7">E30</strain>
    </source>
</reference>
<protein>
    <submittedName>
        <fullName evidence="6">Lipoprotein ABC transporter ATP-binding protein LolD</fullName>
    </submittedName>
</protein>
<feature type="domain" description="ABC transporter" evidence="5">
    <location>
        <begin position="8"/>
        <end position="227"/>
    </location>
</feature>
<dbReference type="PROSITE" id="PS50893">
    <property type="entry name" value="ABC_TRANSPORTER_2"/>
    <property type="match status" value="1"/>
</dbReference>
<dbReference type="Pfam" id="PF00005">
    <property type="entry name" value="ABC_tran"/>
    <property type="match status" value="1"/>
</dbReference>
<gene>
    <name evidence="6" type="primary">salX_3</name>
    <name evidence="6" type="ORF">LPTSP3_g25110</name>
</gene>
<dbReference type="PANTHER" id="PTHR42798">
    <property type="entry name" value="LIPOPROTEIN-RELEASING SYSTEM ATP-BINDING PROTEIN LOLD"/>
    <property type="match status" value="1"/>
</dbReference>